<organism evidence="3 4">
    <name type="scientific">Reticulomyxa filosa</name>
    <dbReference type="NCBI Taxonomy" id="46433"/>
    <lineage>
        <taxon>Eukaryota</taxon>
        <taxon>Sar</taxon>
        <taxon>Rhizaria</taxon>
        <taxon>Retaria</taxon>
        <taxon>Foraminifera</taxon>
        <taxon>Monothalamids</taxon>
        <taxon>Reticulomyxidae</taxon>
        <taxon>Reticulomyxa</taxon>
    </lineage>
</organism>
<dbReference type="InterPro" id="IPR050656">
    <property type="entry name" value="PINX1"/>
</dbReference>
<dbReference type="GO" id="GO:0003676">
    <property type="term" value="F:nucleic acid binding"/>
    <property type="evidence" value="ECO:0007669"/>
    <property type="project" value="InterPro"/>
</dbReference>
<feature type="region of interest" description="Disordered" evidence="1">
    <location>
        <begin position="72"/>
        <end position="96"/>
    </location>
</feature>
<evidence type="ECO:0000313" key="3">
    <source>
        <dbReference type="EMBL" id="ETO29676.1"/>
    </source>
</evidence>
<accession>X6NUG4</accession>
<feature type="compositionally biased region" description="Basic and acidic residues" evidence="1">
    <location>
        <begin position="119"/>
        <end position="130"/>
    </location>
</feature>
<dbReference type="PANTHER" id="PTHR23149">
    <property type="entry name" value="G PATCH DOMAIN CONTAINING PROTEIN"/>
    <property type="match status" value="1"/>
</dbReference>
<evidence type="ECO:0000313" key="4">
    <source>
        <dbReference type="Proteomes" id="UP000023152"/>
    </source>
</evidence>
<evidence type="ECO:0000259" key="2">
    <source>
        <dbReference type="PROSITE" id="PS50174"/>
    </source>
</evidence>
<feature type="domain" description="G-patch" evidence="2">
    <location>
        <begin position="37"/>
        <end position="96"/>
    </location>
</feature>
<feature type="region of interest" description="Disordered" evidence="1">
    <location>
        <begin position="118"/>
        <end position="142"/>
    </location>
</feature>
<gene>
    <name evidence="3" type="ORF">RFI_07444</name>
</gene>
<keyword evidence="4" id="KW-1185">Reference proteome</keyword>
<dbReference type="Pfam" id="PF01585">
    <property type="entry name" value="G-patch"/>
    <property type="match status" value="1"/>
</dbReference>
<reference evidence="3 4" key="1">
    <citation type="journal article" date="2013" name="Curr. Biol.">
        <title>The Genome of the Foraminiferan Reticulomyxa filosa.</title>
        <authorList>
            <person name="Glockner G."/>
            <person name="Hulsmann N."/>
            <person name="Schleicher M."/>
            <person name="Noegel A.A."/>
            <person name="Eichinger L."/>
            <person name="Gallinger C."/>
            <person name="Pawlowski J."/>
            <person name="Sierra R."/>
            <person name="Euteneuer U."/>
            <person name="Pillet L."/>
            <person name="Moustafa A."/>
            <person name="Platzer M."/>
            <person name="Groth M."/>
            <person name="Szafranski K."/>
            <person name="Schliwa M."/>
        </authorList>
    </citation>
    <scope>NUCLEOTIDE SEQUENCE [LARGE SCALE GENOMIC DNA]</scope>
</reference>
<feature type="compositionally biased region" description="Basic and acidic residues" evidence="1">
    <location>
        <begin position="72"/>
        <end position="81"/>
    </location>
</feature>
<name>X6NUG4_RETFI</name>
<sequence>MTAVYIDSDRKKGKARSSLRSCGTRHGEEFWDEESNKGNFGMKYMEKFGWKKGDGLGANRQGRNSYIKVRHKQDNLGEHTKQNKHKQMKGLGANQNATDSMFKTTMLMYNELLTRIKRGKTESDKSKNQNEDSDSDSSGVSDTNVTTAFRRFEARTTLYIVI</sequence>
<dbReference type="SMART" id="SM00443">
    <property type="entry name" value="G_patch"/>
    <property type="match status" value="1"/>
</dbReference>
<dbReference type="AlphaFoldDB" id="X6NUG4"/>
<dbReference type="Proteomes" id="UP000023152">
    <property type="component" value="Unassembled WGS sequence"/>
</dbReference>
<dbReference type="EMBL" id="ASPP01005907">
    <property type="protein sequence ID" value="ETO29676.1"/>
    <property type="molecule type" value="Genomic_DNA"/>
</dbReference>
<dbReference type="OrthoDB" id="29523at2759"/>
<dbReference type="InterPro" id="IPR000467">
    <property type="entry name" value="G_patch_dom"/>
</dbReference>
<protein>
    <submittedName>
        <fullName evidence="3">G-patch domain-containing protein</fullName>
    </submittedName>
</protein>
<evidence type="ECO:0000256" key="1">
    <source>
        <dbReference type="SAM" id="MobiDB-lite"/>
    </source>
</evidence>
<proteinExistence type="predicted"/>
<comment type="caution">
    <text evidence="3">The sequence shown here is derived from an EMBL/GenBank/DDBJ whole genome shotgun (WGS) entry which is preliminary data.</text>
</comment>
<dbReference type="PROSITE" id="PS50174">
    <property type="entry name" value="G_PATCH"/>
    <property type="match status" value="1"/>
</dbReference>